<dbReference type="Proteomes" id="UP000192578">
    <property type="component" value="Unassembled WGS sequence"/>
</dbReference>
<accession>A0A1W0X6A1</accession>
<dbReference type="PANTHER" id="PTHR10454">
    <property type="entry name" value="CASPASE"/>
    <property type="match status" value="1"/>
</dbReference>
<feature type="domain" description="Caspase family p20" evidence="5">
    <location>
        <begin position="108"/>
        <end position="237"/>
    </location>
</feature>
<evidence type="ECO:0000256" key="1">
    <source>
        <dbReference type="ARBA" id="ARBA00010134"/>
    </source>
</evidence>
<feature type="domain" description="Caspase family p10" evidence="4">
    <location>
        <begin position="253"/>
        <end position="349"/>
    </location>
</feature>
<name>A0A1W0X6A1_HYPEX</name>
<dbReference type="InterPro" id="IPR002398">
    <property type="entry name" value="Pept_C14"/>
</dbReference>
<dbReference type="AlphaFoldDB" id="A0A1W0X6A1"/>
<dbReference type="InterPro" id="IPR002138">
    <property type="entry name" value="Pept_C14_p10"/>
</dbReference>
<dbReference type="PROSITE" id="PS50207">
    <property type="entry name" value="CASPASE_P10"/>
    <property type="match status" value="1"/>
</dbReference>
<gene>
    <name evidence="6" type="ORF">BV898_03312</name>
</gene>
<dbReference type="InterPro" id="IPR033139">
    <property type="entry name" value="Caspase_cys_AS"/>
</dbReference>
<feature type="region of interest" description="Disordered" evidence="3">
    <location>
        <begin position="1"/>
        <end position="90"/>
    </location>
</feature>
<dbReference type="GO" id="GO:0043525">
    <property type="term" value="P:positive regulation of neuron apoptotic process"/>
    <property type="evidence" value="ECO:0007669"/>
    <property type="project" value="TreeGrafter"/>
</dbReference>
<evidence type="ECO:0000313" key="7">
    <source>
        <dbReference type="Proteomes" id="UP000192578"/>
    </source>
</evidence>
<dbReference type="PRINTS" id="PR00376">
    <property type="entry name" value="IL1BCENZYME"/>
</dbReference>
<sequence>MSRIGRVQSLKSPRDKILPRNVVPPDQPDAHPPPTTKSSFSNFFRRSKEVKSSEEEEKRQDEGNDRRGSSTSTGMPRDPPPSRLTVPRDSLIINAPDSQRRYFMGHQSRGVAVIINNKKFERSLKQAERVGTDVDADALEEVFLNLGFTRPNIHRYNDVPHRHMLRLMDHYACKTDYEEMDCFFCVLLSHGTEGGVIFGYDGKTTLDVLLDPFKRQPHPTLIGKPKIFLIQACRGDQFENGVLLRDSVEADGPAIRIPLESDFIYAYSTVPGYFSWRNAAKGSWFIEAFAKNVKKYRQEPEMDLIRLLTRVNYDVAYDYQSNVPLVERMHLKKQMPSIVSMLTKELYFF</sequence>
<dbReference type="InterPro" id="IPR015917">
    <property type="entry name" value="Pept_C14A"/>
</dbReference>
<organism evidence="6 7">
    <name type="scientific">Hypsibius exemplaris</name>
    <name type="common">Freshwater tardigrade</name>
    <dbReference type="NCBI Taxonomy" id="2072580"/>
    <lineage>
        <taxon>Eukaryota</taxon>
        <taxon>Metazoa</taxon>
        <taxon>Ecdysozoa</taxon>
        <taxon>Tardigrada</taxon>
        <taxon>Eutardigrada</taxon>
        <taxon>Parachela</taxon>
        <taxon>Hypsibioidea</taxon>
        <taxon>Hypsibiidae</taxon>
        <taxon>Hypsibius</taxon>
    </lineage>
</organism>
<evidence type="ECO:0000259" key="4">
    <source>
        <dbReference type="PROSITE" id="PS50207"/>
    </source>
</evidence>
<comment type="caution">
    <text evidence="6">The sequence shown here is derived from an EMBL/GenBank/DDBJ whole genome shotgun (WGS) entry which is preliminary data.</text>
</comment>
<keyword evidence="7" id="KW-1185">Reference proteome</keyword>
<dbReference type="Gene3D" id="3.40.50.1460">
    <property type="match status" value="1"/>
</dbReference>
<evidence type="ECO:0000259" key="5">
    <source>
        <dbReference type="PROSITE" id="PS50208"/>
    </source>
</evidence>
<dbReference type="InterPro" id="IPR029030">
    <property type="entry name" value="Caspase-like_dom_sf"/>
</dbReference>
<dbReference type="Pfam" id="PF00656">
    <property type="entry name" value="Peptidase_C14"/>
    <property type="match status" value="1"/>
</dbReference>
<dbReference type="OrthoDB" id="6116485at2759"/>
<reference evidence="7" key="1">
    <citation type="submission" date="2017-01" db="EMBL/GenBank/DDBJ databases">
        <title>Comparative genomics of anhydrobiosis in the tardigrade Hypsibius dujardini.</title>
        <authorList>
            <person name="Yoshida Y."/>
            <person name="Koutsovoulos G."/>
            <person name="Laetsch D."/>
            <person name="Stevens L."/>
            <person name="Kumar S."/>
            <person name="Horikawa D."/>
            <person name="Ishino K."/>
            <person name="Komine S."/>
            <person name="Tomita M."/>
            <person name="Blaxter M."/>
            <person name="Arakawa K."/>
        </authorList>
    </citation>
    <scope>NUCLEOTIDE SEQUENCE [LARGE SCALE GENOMIC DNA]</scope>
    <source>
        <strain evidence="7">Z151</strain>
    </source>
</reference>
<comment type="similarity">
    <text evidence="1 2">Belongs to the peptidase C14A family.</text>
</comment>
<dbReference type="InterPro" id="IPR011600">
    <property type="entry name" value="Pept_C14_caspase"/>
</dbReference>
<feature type="compositionally biased region" description="Basic and acidic residues" evidence="3">
    <location>
        <begin position="46"/>
        <end position="68"/>
    </location>
</feature>
<dbReference type="GO" id="GO:0006508">
    <property type="term" value="P:proteolysis"/>
    <property type="evidence" value="ECO:0007669"/>
    <property type="project" value="InterPro"/>
</dbReference>
<evidence type="ECO:0000313" key="6">
    <source>
        <dbReference type="EMBL" id="OQV22880.1"/>
    </source>
</evidence>
<evidence type="ECO:0000256" key="2">
    <source>
        <dbReference type="RuleBase" id="RU003971"/>
    </source>
</evidence>
<dbReference type="CDD" id="cd00032">
    <property type="entry name" value="CASc"/>
    <property type="match status" value="1"/>
</dbReference>
<feature type="compositionally biased region" description="Pro residues" evidence="3">
    <location>
        <begin position="25"/>
        <end position="35"/>
    </location>
</feature>
<dbReference type="SMART" id="SM00115">
    <property type="entry name" value="CASc"/>
    <property type="match status" value="1"/>
</dbReference>
<dbReference type="GO" id="GO:0006915">
    <property type="term" value="P:apoptotic process"/>
    <property type="evidence" value="ECO:0007669"/>
    <property type="project" value="TreeGrafter"/>
</dbReference>
<protein>
    <submittedName>
        <fullName evidence="6">Caspase-3</fullName>
    </submittedName>
</protein>
<evidence type="ECO:0000256" key="3">
    <source>
        <dbReference type="SAM" id="MobiDB-lite"/>
    </source>
</evidence>
<dbReference type="InterPro" id="IPR001309">
    <property type="entry name" value="Pept_C14_p20"/>
</dbReference>
<dbReference type="GO" id="GO:0005737">
    <property type="term" value="C:cytoplasm"/>
    <property type="evidence" value="ECO:0007669"/>
    <property type="project" value="TreeGrafter"/>
</dbReference>
<dbReference type="GO" id="GO:0004197">
    <property type="term" value="F:cysteine-type endopeptidase activity"/>
    <property type="evidence" value="ECO:0007669"/>
    <property type="project" value="InterPro"/>
</dbReference>
<proteinExistence type="inferred from homology"/>
<dbReference type="SUPFAM" id="SSF52129">
    <property type="entry name" value="Caspase-like"/>
    <property type="match status" value="1"/>
</dbReference>
<dbReference type="PROSITE" id="PS01122">
    <property type="entry name" value="CASPASE_CYS"/>
    <property type="match status" value="1"/>
</dbReference>
<dbReference type="PROSITE" id="PS50208">
    <property type="entry name" value="CASPASE_P20"/>
    <property type="match status" value="1"/>
</dbReference>
<dbReference type="EMBL" id="MTYJ01000015">
    <property type="protein sequence ID" value="OQV22880.1"/>
    <property type="molecule type" value="Genomic_DNA"/>
</dbReference>
<dbReference type="PANTHER" id="PTHR10454:SF210">
    <property type="entry name" value="CASPASE-2"/>
    <property type="match status" value="1"/>
</dbReference>